<protein>
    <recommendedName>
        <fullName evidence="4">Pentacotripeptide-repeat region of PRORP domain-containing protein</fullName>
    </recommendedName>
</protein>
<evidence type="ECO:0000313" key="3">
    <source>
        <dbReference type="Proteomes" id="UP000267251"/>
    </source>
</evidence>
<dbReference type="InterPro" id="IPR011990">
    <property type="entry name" value="TPR-like_helical_dom_sf"/>
</dbReference>
<organism evidence="2 3">
    <name type="scientific">Piptocephalis cylindrospora</name>
    <dbReference type="NCBI Taxonomy" id="1907219"/>
    <lineage>
        <taxon>Eukaryota</taxon>
        <taxon>Fungi</taxon>
        <taxon>Fungi incertae sedis</taxon>
        <taxon>Zoopagomycota</taxon>
        <taxon>Zoopagomycotina</taxon>
        <taxon>Zoopagomycetes</taxon>
        <taxon>Zoopagales</taxon>
        <taxon>Piptocephalidaceae</taxon>
        <taxon>Piptocephalis</taxon>
    </lineage>
</organism>
<dbReference type="Proteomes" id="UP000267251">
    <property type="component" value="Unassembled WGS sequence"/>
</dbReference>
<feature type="non-terminal residue" evidence="2">
    <location>
        <position position="1"/>
    </location>
</feature>
<dbReference type="PANTHER" id="PTHR47942">
    <property type="entry name" value="TETRATRICOPEPTIDE REPEAT (TPR)-LIKE SUPERFAMILY PROTEIN-RELATED"/>
    <property type="match status" value="1"/>
</dbReference>
<evidence type="ECO:0008006" key="4">
    <source>
        <dbReference type="Google" id="ProtNLM"/>
    </source>
</evidence>
<dbReference type="Gene3D" id="1.25.40.10">
    <property type="entry name" value="Tetratricopeptide repeat domain"/>
    <property type="match status" value="2"/>
</dbReference>
<dbReference type="Pfam" id="PF01535">
    <property type="entry name" value="PPR"/>
    <property type="match status" value="1"/>
</dbReference>
<gene>
    <name evidence="2" type="ORF">BJ684DRAFT_17435</name>
</gene>
<evidence type="ECO:0000256" key="1">
    <source>
        <dbReference type="ARBA" id="ARBA00022737"/>
    </source>
</evidence>
<dbReference type="AlphaFoldDB" id="A0A4P9Y1U6"/>
<keyword evidence="3" id="KW-1185">Reference proteome</keyword>
<name>A0A4P9Y1U6_9FUNG</name>
<reference evidence="3" key="1">
    <citation type="journal article" date="2018" name="Nat. Microbiol.">
        <title>Leveraging single-cell genomics to expand the fungal tree of life.</title>
        <authorList>
            <person name="Ahrendt S.R."/>
            <person name="Quandt C.A."/>
            <person name="Ciobanu D."/>
            <person name="Clum A."/>
            <person name="Salamov A."/>
            <person name="Andreopoulos B."/>
            <person name="Cheng J.F."/>
            <person name="Woyke T."/>
            <person name="Pelin A."/>
            <person name="Henrissat B."/>
            <person name="Reynolds N.K."/>
            <person name="Benny G.L."/>
            <person name="Smith M.E."/>
            <person name="James T.Y."/>
            <person name="Grigoriev I.V."/>
        </authorList>
    </citation>
    <scope>NUCLEOTIDE SEQUENCE [LARGE SCALE GENOMIC DNA]</scope>
</reference>
<dbReference type="EMBL" id="KZ988511">
    <property type="protein sequence ID" value="RKP12041.1"/>
    <property type="molecule type" value="Genomic_DNA"/>
</dbReference>
<accession>A0A4P9Y1U6</accession>
<sequence length="324" mass="35875">ALCSSSSVLLDTGKEDVASRISCALKIWWNLEGEGSPIPPNPRSRPLPDLYTYSILTYALAKHRMGNSLEQVMGRMWKRHFPTEPASAIPYNAAITGATDARDWHRVRWVYGQMRGRGQPMTSHTVVALLRASIHQGNTGAHVNVLLSEMGRIAQLSKVSITARHWTMVVDAYGRCGDVHGMEKALREIGQMTHCPHTLDPEDEGKKMTPQVLLGTFIAGMARAGDMVCVARLWEILEAEGWPFLPSMAMAILRSLQLRSLSSGPSGQESRKGKDDGIKSVGVERVIRALLRDDAPIDRPLWIMAVRTAVQQGRRRDARNHITG</sequence>
<keyword evidence="1" id="KW-0677">Repeat</keyword>
<dbReference type="InterPro" id="IPR051222">
    <property type="entry name" value="PPR/CCM1_RNA-binding"/>
</dbReference>
<proteinExistence type="predicted"/>
<dbReference type="InterPro" id="IPR002885">
    <property type="entry name" value="PPR_rpt"/>
</dbReference>
<dbReference type="OrthoDB" id="10516536at2759"/>
<evidence type="ECO:0000313" key="2">
    <source>
        <dbReference type="EMBL" id="RKP12041.1"/>
    </source>
</evidence>